<sequence length="92" mass="10648">MGWIKESELPEVFNVVKRMKVTDFSEPIKAEYGFHIIQLLEEKGGALLPYEQVKEQVQKDLEAEYINEELLNLKKGVEISNESEALDEIRIP</sequence>
<proteinExistence type="predicted"/>
<reference evidence="2" key="1">
    <citation type="submission" date="2019-08" db="EMBL/GenBank/DDBJ databases">
        <authorList>
            <person name="Kucharzyk K."/>
            <person name="Murdoch R.W."/>
            <person name="Higgins S."/>
            <person name="Loffler F."/>
        </authorList>
    </citation>
    <scope>NUCLEOTIDE SEQUENCE</scope>
</reference>
<feature type="domain" description="PpiC" evidence="1">
    <location>
        <begin position="1"/>
        <end position="41"/>
    </location>
</feature>
<evidence type="ECO:0000259" key="1">
    <source>
        <dbReference type="PROSITE" id="PS50198"/>
    </source>
</evidence>
<protein>
    <recommendedName>
        <fullName evidence="1">PpiC domain-containing protein</fullName>
    </recommendedName>
</protein>
<comment type="caution">
    <text evidence="2">The sequence shown here is derived from an EMBL/GenBank/DDBJ whole genome shotgun (WGS) entry which is preliminary data.</text>
</comment>
<organism evidence="2">
    <name type="scientific">bioreactor metagenome</name>
    <dbReference type="NCBI Taxonomy" id="1076179"/>
    <lineage>
        <taxon>unclassified sequences</taxon>
        <taxon>metagenomes</taxon>
        <taxon>ecological metagenomes</taxon>
    </lineage>
</organism>
<dbReference type="InterPro" id="IPR000297">
    <property type="entry name" value="PPIase_PpiC"/>
</dbReference>
<dbReference type="Pfam" id="PF00639">
    <property type="entry name" value="Rotamase"/>
    <property type="match status" value="1"/>
</dbReference>
<dbReference type="InterPro" id="IPR046357">
    <property type="entry name" value="PPIase_dom_sf"/>
</dbReference>
<dbReference type="AlphaFoldDB" id="A0A645FT42"/>
<accession>A0A645FT42</accession>
<dbReference type="EMBL" id="VSSQ01064794">
    <property type="protein sequence ID" value="MPN17621.1"/>
    <property type="molecule type" value="Genomic_DNA"/>
</dbReference>
<dbReference type="Gene3D" id="3.10.50.40">
    <property type="match status" value="1"/>
</dbReference>
<dbReference type="SUPFAM" id="SSF54534">
    <property type="entry name" value="FKBP-like"/>
    <property type="match status" value="1"/>
</dbReference>
<name>A0A645FT42_9ZZZZ</name>
<evidence type="ECO:0000313" key="2">
    <source>
        <dbReference type="EMBL" id="MPN17621.1"/>
    </source>
</evidence>
<dbReference type="GO" id="GO:0003755">
    <property type="term" value="F:peptidyl-prolyl cis-trans isomerase activity"/>
    <property type="evidence" value="ECO:0007669"/>
    <property type="project" value="InterPro"/>
</dbReference>
<gene>
    <name evidence="2" type="ORF">SDC9_164976</name>
</gene>
<dbReference type="PROSITE" id="PS50198">
    <property type="entry name" value="PPIC_PPIASE_2"/>
    <property type="match status" value="1"/>
</dbReference>